<keyword evidence="2" id="KW-1185">Reference proteome</keyword>
<dbReference type="AlphaFoldDB" id="A0A928Z6H7"/>
<protein>
    <submittedName>
        <fullName evidence="1">Uncharacterized protein</fullName>
    </submittedName>
</protein>
<dbReference type="Proteomes" id="UP000621799">
    <property type="component" value="Unassembled WGS sequence"/>
</dbReference>
<evidence type="ECO:0000313" key="2">
    <source>
        <dbReference type="Proteomes" id="UP000621799"/>
    </source>
</evidence>
<evidence type="ECO:0000313" key="1">
    <source>
        <dbReference type="EMBL" id="MBE9039505.1"/>
    </source>
</evidence>
<accession>A0A928Z6H7</accession>
<name>A0A928Z6H7_9CYAN</name>
<proteinExistence type="predicted"/>
<dbReference type="RefSeq" id="WP_264319766.1">
    <property type="nucleotide sequence ID" value="NZ_JADEXN010000014.1"/>
</dbReference>
<gene>
    <name evidence="1" type="ORF">IQ235_01680</name>
</gene>
<comment type="caution">
    <text evidence="1">The sequence shown here is derived from an EMBL/GenBank/DDBJ whole genome shotgun (WGS) entry which is preliminary data.</text>
</comment>
<organism evidence="1 2">
    <name type="scientific">Zarconia navalis LEGE 11467</name>
    <dbReference type="NCBI Taxonomy" id="1828826"/>
    <lineage>
        <taxon>Bacteria</taxon>
        <taxon>Bacillati</taxon>
        <taxon>Cyanobacteriota</taxon>
        <taxon>Cyanophyceae</taxon>
        <taxon>Oscillatoriophycideae</taxon>
        <taxon>Oscillatoriales</taxon>
        <taxon>Oscillatoriales incertae sedis</taxon>
        <taxon>Zarconia</taxon>
        <taxon>Zarconia navalis</taxon>
    </lineage>
</organism>
<sequence>MDVWRCLLTILIILLIVFPSSNLFSSQSANARICQAPRSQTLTWQLPRNWHRENATIPQLATVLAPISQNVPTDDGDVPEKESNGFERAVNLLRSLLWRMTRHLQQLPIESWLADLEANISHKSEEIALEVETLA</sequence>
<reference evidence="1" key="1">
    <citation type="submission" date="2020-10" db="EMBL/GenBank/DDBJ databases">
        <authorList>
            <person name="Castelo-Branco R."/>
            <person name="Eusebio N."/>
            <person name="Adriana R."/>
            <person name="Vieira A."/>
            <person name="Brugerolle De Fraissinette N."/>
            <person name="Rezende De Castro R."/>
            <person name="Schneider M.P."/>
            <person name="Vasconcelos V."/>
            <person name="Leao P.N."/>
        </authorList>
    </citation>
    <scope>NUCLEOTIDE SEQUENCE</scope>
    <source>
        <strain evidence="1">LEGE 11467</strain>
    </source>
</reference>
<dbReference type="EMBL" id="JADEXN010000014">
    <property type="protein sequence ID" value="MBE9039505.1"/>
    <property type="molecule type" value="Genomic_DNA"/>
</dbReference>